<dbReference type="PROSITE" id="PS00041">
    <property type="entry name" value="HTH_ARAC_FAMILY_1"/>
    <property type="match status" value="1"/>
</dbReference>
<keyword evidence="6" id="KW-1185">Reference proteome</keyword>
<accession>A0A9W5Y860</accession>
<dbReference type="PROSITE" id="PS01124">
    <property type="entry name" value="HTH_ARAC_FAMILY_2"/>
    <property type="match status" value="1"/>
</dbReference>
<dbReference type="SUPFAM" id="SSF46689">
    <property type="entry name" value="Homeodomain-like"/>
    <property type="match status" value="2"/>
</dbReference>
<keyword evidence="1" id="KW-0805">Transcription regulation</keyword>
<keyword evidence="2" id="KW-0238">DNA-binding</keyword>
<evidence type="ECO:0000313" key="5">
    <source>
        <dbReference type="EMBL" id="GKX27695.1"/>
    </source>
</evidence>
<evidence type="ECO:0000256" key="2">
    <source>
        <dbReference type="ARBA" id="ARBA00023125"/>
    </source>
</evidence>
<dbReference type="PANTHER" id="PTHR43280">
    <property type="entry name" value="ARAC-FAMILY TRANSCRIPTIONAL REGULATOR"/>
    <property type="match status" value="1"/>
</dbReference>
<gene>
    <name evidence="5" type="ORF">SH1V18_01750</name>
</gene>
<dbReference type="PANTHER" id="PTHR43280:SF28">
    <property type="entry name" value="HTH-TYPE TRANSCRIPTIONAL ACTIVATOR RHAS"/>
    <property type="match status" value="1"/>
</dbReference>
<keyword evidence="3" id="KW-0804">Transcription</keyword>
<feature type="domain" description="HTH araC/xylS-type" evidence="4">
    <location>
        <begin position="168"/>
        <end position="266"/>
    </location>
</feature>
<dbReference type="Pfam" id="PF02311">
    <property type="entry name" value="AraC_binding"/>
    <property type="match status" value="1"/>
</dbReference>
<dbReference type="GO" id="GO:0003700">
    <property type="term" value="F:DNA-binding transcription factor activity"/>
    <property type="evidence" value="ECO:0007669"/>
    <property type="project" value="InterPro"/>
</dbReference>
<name>A0A9W5Y860_9FIRM</name>
<reference evidence="5" key="1">
    <citation type="submission" date="2022-06" db="EMBL/GenBank/DDBJ databases">
        <title>Vallitalea longa sp. nov., an anaerobic bacterium isolated from marine sediment.</title>
        <authorList>
            <person name="Hirano S."/>
            <person name="Terahara T."/>
            <person name="Mori K."/>
            <person name="Hamada M."/>
            <person name="Matsumoto R."/>
            <person name="Kobayashi T."/>
        </authorList>
    </citation>
    <scope>NUCLEOTIDE SEQUENCE</scope>
    <source>
        <strain evidence="5">SH18-1</strain>
    </source>
</reference>
<dbReference type="InterPro" id="IPR018062">
    <property type="entry name" value="HTH_AraC-typ_CS"/>
</dbReference>
<dbReference type="InterPro" id="IPR003313">
    <property type="entry name" value="AraC-bd"/>
</dbReference>
<dbReference type="GO" id="GO:0043565">
    <property type="term" value="F:sequence-specific DNA binding"/>
    <property type="evidence" value="ECO:0007669"/>
    <property type="project" value="InterPro"/>
</dbReference>
<proteinExistence type="predicted"/>
<dbReference type="AlphaFoldDB" id="A0A9W5Y860"/>
<comment type="caution">
    <text evidence="5">The sequence shown here is derived from an EMBL/GenBank/DDBJ whole genome shotgun (WGS) entry which is preliminary data.</text>
</comment>
<dbReference type="InterPro" id="IPR014710">
    <property type="entry name" value="RmlC-like_jellyroll"/>
</dbReference>
<evidence type="ECO:0000259" key="4">
    <source>
        <dbReference type="PROSITE" id="PS01124"/>
    </source>
</evidence>
<dbReference type="SUPFAM" id="SSF51215">
    <property type="entry name" value="Regulatory protein AraC"/>
    <property type="match status" value="1"/>
</dbReference>
<dbReference type="Gene3D" id="2.60.120.10">
    <property type="entry name" value="Jelly Rolls"/>
    <property type="match status" value="1"/>
</dbReference>
<dbReference type="InterPro" id="IPR020449">
    <property type="entry name" value="Tscrpt_reg_AraC-type_HTH"/>
</dbReference>
<protein>
    <submittedName>
        <fullName evidence="5">AraC family transcriptional regulator</fullName>
    </submittedName>
</protein>
<evidence type="ECO:0000256" key="3">
    <source>
        <dbReference type="ARBA" id="ARBA00023163"/>
    </source>
</evidence>
<dbReference type="Pfam" id="PF12833">
    <property type="entry name" value="HTH_18"/>
    <property type="match status" value="1"/>
</dbReference>
<sequence length="270" mass="32127">MKKEQYHQIADSLGQFINNKMTLRFCDRFDGRSSVWNFQKHSHNYFELIYFINGKAKITTDSEEVVMALYDMIVYPQGLMHQESLDVKYEHEVICIGVEFEGNPQMESSFHLPDRTGEIKWFLERIYEEKKMANNLHEELITSYIKSVFLLMRRYFLSYDPEISDVVLKTTLYIQENFKEDITMDSISQISCVSKSYLSRLFKKETGLTVMQYLNYYRIERSKSLIKFSKYNISEIGNMVGFNDPKYFSRMFKKIVGISPKNFEKQILEI</sequence>
<dbReference type="Proteomes" id="UP001144256">
    <property type="component" value="Unassembled WGS sequence"/>
</dbReference>
<dbReference type="SMART" id="SM00342">
    <property type="entry name" value="HTH_ARAC"/>
    <property type="match status" value="1"/>
</dbReference>
<dbReference type="EMBL" id="BRLB01000001">
    <property type="protein sequence ID" value="GKX27695.1"/>
    <property type="molecule type" value="Genomic_DNA"/>
</dbReference>
<dbReference type="InterPro" id="IPR018060">
    <property type="entry name" value="HTH_AraC"/>
</dbReference>
<dbReference type="InterPro" id="IPR009057">
    <property type="entry name" value="Homeodomain-like_sf"/>
</dbReference>
<organism evidence="5 6">
    <name type="scientific">Vallitalea longa</name>
    <dbReference type="NCBI Taxonomy" id="2936439"/>
    <lineage>
        <taxon>Bacteria</taxon>
        <taxon>Bacillati</taxon>
        <taxon>Bacillota</taxon>
        <taxon>Clostridia</taxon>
        <taxon>Lachnospirales</taxon>
        <taxon>Vallitaleaceae</taxon>
        <taxon>Vallitalea</taxon>
    </lineage>
</organism>
<dbReference type="Gene3D" id="1.10.10.60">
    <property type="entry name" value="Homeodomain-like"/>
    <property type="match status" value="2"/>
</dbReference>
<dbReference type="InterPro" id="IPR037923">
    <property type="entry name" value="HTH-like"/>
</dbReference>
<dbReference type="RefSeq" id="WP_281811246.1">
    <property type="nucleotide sequence ID" value="NZ_BRLB01000001.1"/>
</dbReference>
<evidence type="ECO:0000256" key="1">
    <source>
        <dbReference type="ARBA" id="ARBA00023015"/>
    </source>
</evidence>
<evidence type="ECO:0000313" key="6">
    <source>
        <dbReference type="Proteomes" id="UP001144256"/>
    </source>
</evidence>
<dbReference type="PRINTS" id="PR00032">
    <property type="entry name" value="HTHARAC"/>
</dbReference>